<keyword evidence="9" id="KW-0573">Peptidoglycan synthesis</keyword>
<dbReference type="InterPro" id="IPR023346">
    <property type="entry name" value="Lysozyme-like_dom_sf"/>
</dbReference>
<evidence type="ECO:0000256" key="1">
    <source>
        <dbReference type="ARBA" id="ARBA00004236"/>
    </source>
</evidence>
<evidence type="ECO:0000259" key="16">
    <source>
        <dbReference type="Pfam" id="PF00905"/>
    </source>
</evidence>
<evidence type="ECO:0000256" key="12">
    <source>
        <dbReference type="ARBA" id="ARBA00023316"/>
    </source>
</evidence>
<evidence type="ECO:0000256" key="4">
    <source>
        <dbReference type="ARBA" id="ARBA00022670"/>
    </source>
</evidence>
<dbReference type="EC" id="2.4.99.28" evidence="13"/>
<keyword evidence="6" id="KW-0808">Transferase</keyword>
<evidence type="ECO:0000256" key="3">
    <source>
        <dbReference type="ARBA" id="ARBA00022645"/>
    </source>
</evidence>
<feature type="domain" description="Glycosyl transferase family 51" evidence="17">
    <location>
        <begin position="76"/>
        <end position="250"/>
    </location>
</feature>
<evidence type="ECO:0000256" key="5">
    <source>
        <dbReference type="ARBA" id="ARBA00022676"/>
    </source>
</evidence>
<keyword evidence="7" id="KW-0378">Hydrolase</keyword>
<proteinExistence type="predicted"/>
<dbReference type="PANTHER" id="PTHR32282">
    <property type="entry name" value="BINDING PROTEIN TRANSPEPTIDASE, PUTATIVE-RELATED"/>
    <property type="match status" value="1"/>
</dbReference>
<dbReference type="Gene3D" id="3.40.710.10">
    <property type="entry name" value="DD-peptidase/beta-lactamase superfamily"/>
    <property type="match status" value="2"/>
</dbReference>
<keyword evidence="19" id="KW-1185">Reference proteome</keyword>
<evidence type="ECO:0000256" key="13">
    <source>
        <dbReference type="ARBA" id="ARBA00044770"/>
    </source>
</evidence>
<keyword evidence="15" id="KW-1133">Transmembrane helix</keyword>
<evidence type="ECO:0000256" key="8">
    <source>
        <dbReference type="ARBA" id="ARBA00022960"/>
    </source>
</evidence>
<feature type="transmembrane region" description="Helical" evidence="15">
    <location>
        <begin position="27"/>
        <end position="52"/>
    </location>
</feature>
<dbReference type="Pfam" id="PF00905">
    <property type="entry name" value="Transpeptidase"/>
    <property type="match status" value="1"/>
</dbReference>
<keyword evidence="15" id="KW-0812">Transmembrane</keyword>
<keyword evidence="3" id="KW-0121">Carboxypeptidase</keyword>
<keyword evidence="2" id="KW-1003">Cell membrane</keyword>
<keyword evidence="10 15" id="KW-0472">Membrane</keyword>
<dbReference type="Pfam" id="PF00912">
    <property type="entry name" value="Transgly"/>
    <property type="match status" value="1"/>
</dbReference>
<keyword evidence="11" id="KW-0511">Multifunctional enzyme</keyword>
<dbReference type="InterPro" id="IPR001460">
    <property type="entry name" value="PCN-bd_Tpept"/>
</dbReference>
<evidence type="ECO:0000313" key="19">
    <source>
        <dbReference type="Proteomes" id="UP001594351"/>
    </source>
</evidence>
<protein>
    <recommendedName>
        <fullName evidence="13">peptidoglycan glycosyltransferase</fullName>
        <ecNumber evidence="13">2.4.99.28</ecNumber>
    </recommendedName>
</protein>
<evidence type="ECO:0000256" key="9">
    <source>
        <dbReference type="ARBA" id="ARBA00022984"/>
    </source>
</evidence>
<evidence type="ECO:0000256" key="10">
    <source>
        <dbReference type="ARBA" id="ARBA00023136"/>
    </source>
</evidence>
<keyword evidence="5" id="KW-0328">Glycosyltransferase</keyword>
<name>A0ABV6Z046_UNCC1</name>
<evidence type="ECO:0000259" key="17">
    <source>
        <dbReference type="Pfam" id="PF00912"/>
    </source>
</evidence>
<keyword evidence="4" id="KW-0645">Protease</keyword>
<feature type="domain" description="Penicillin-binding protein transpeptidase" evidence="16">
    <location>
        <begin position="442"/>
        <end position="712"/>
    </location>
</feature>
<keyword evidence="12" id="KW-0961">Cell wall biogenesis/degradation</keyword>
<accession>A0ABV6Z046</accession>
<comment type="caution">
    <text evidence="18">The sequence shown here is derived from an EMBL/GenBank/DDBJ whole genome shotgun (WGS) entry which is preliminary data.</text>
</comment>
<dbReference type="Gene3D" id="1.10.3810.10">
    <property type="entry name" value="Biosynthetic peptidoglycan transglycosylase-like"/>
    <property type="match status" value="1"/>
</dbReference>
<organism evidence="18 19">
    <name type="scientific">candidate division CSSED10-310 bacterium</name>
    <dbReference type="NCBI Taxonomy" id="2855610"/>
    <lineage>
        <taxon>Bacteria</taxon>
        <taxon>Bacteria division CSSED10-310</taxon>
    </lineage>
</organism>
<evidence type="ECO:0000256" key="15">
    <source>
        <dbReference type="SAM" id="Phobius"/>
    </source>
</evidence>
<dbReference type="PANTHER" id="PTHR32282:SF11">
    <property type="entry name" value="PENICILLIN-BINDING PROTEIN 1B"/>
    <property type="match status" value="1"/>
</dbReference>
<dbReference type="InterPro" id="IPR001264">
    <property type="entry name" value="Glyco_trans_51"/>
</dbReference>
<dbReference type="InterPro" id="IPR012338">
    <property type="entry name" value="Beta-lactam/transpept-like"/>
</dbReference>
<evidence type="ECO:0000256" key="6">
    <source>
        <dbReference type="ARBA" id="ARBA00022679"/>
    </source>
</evidence>
<keyword evidence="8" id="KW-0133">Cell shape</keyword>
<reference evidence="18 19" key="1">
    <citation type="submission" date="2024-09" db="EMBL/GenBank/DDBJ databases">
        <title>Laminarin stimulates single cell rates of sulfate reduction while oxygen inhibits transcriptomic activity in coastal marine sediment.</title>
        <authorList>
            <person name="Lindsay M."/>
            <person name="Orcutt B."/>
            <person name="Emerson D."/>
            <person name="Stepanauskas R."/>
            <person name="D'Angelo T."/>
        </authorList>
    </citation>
    <scope>NUCLEOTIDE SEQUENCE [LARGE SCALE GENOMIC DNA]</scope>
    <source>
        <strain evidence="18">SAG AM-311-K15</strain>
    </source>
</reference>
<dbReference type="SUPFAM" id="SSF53955">
    <property type="entry name" value="Lysozyme-like"/>
    <property type="match status" value="1"/>
</dbReference>
<evidence type="ECO:0000256" key="11">
    <source>
        <dbReference type="ARBA" id="ARBA00023268"/>
    </source>
</evidence>
<comment type="catalytic activity">
    <reaction evidence="14">
        <text>[GlcNAc-(1-&gt;4)-Mur2Ac(oyl-L-Ala-gamma-D-Glu-L-Lys-D-Ala-D-Ala)](n)-di-trans,octa-cis-undecaprenyl diphosphate + beta-D-GlcNAc-(1-&gt;4)-Mur2Ac(oyl-L-Ala-gamma-D-Glu-L-Lys-D-Ala-D-Ala)-di-trans,octa-cis-undecaprenyl diphosphate = [GlcNAc-(1-&gt;4)-Mur2Ac(oyl-L-Ala-gamma-D-Glu-L-Lys-D-Ala-D-Ala)](n+1)-di-trans,octa-cis-undecaprenyl diphosphate + di-trans,octa-cis-undecaprenyl diphosphate + H(+)</text>
        <dbReference type="Rhea" id="RHEA:23708"/>
        <dbReference type="Rhea" id="RHEA-COMP:9602"/>
        <dbReference type="Rhea" id="RHEA-COMP:9603"/>
        <dbReference type="ChEBI" id="CHEBI:15378"/>
        <dbReference type="ChEBI" id="CHEBI:58405"/>
        <dbReference type="ChEBI" id="CHEBI:60033"/>
        <dbReference type="ChEBI" id="CHEBI:78435"/>
        <dbReference type="EC" id="2.4.99.28"/>
    </reaction>
</comment>
<evidence type="ECO:0000256" key="7">
    <source>
        <dbReference type="ARBA" id="ARBA00022801"/>
    </source>
</evidence>
<evidence type="ECO:0000256" key="2">
    <source>
        <dbReference type="ARBA" id="ARBA00022475"/>
    </source>
</evidence>
<dbReference type="SUPFAM" id="SSF56601">
    <property type="entry name" value="beta-lactamase/transpeptidase-like"/>
    <property type="match status" value="1"/>
</dbReference>
<dbReference type="InterPro" id="IPR036950">
    <property type="entry name" value="PBP_transglycosylase"/>
</dbReference>
<comment type="subcellular location">
    <subcellularLocation>
        <location evidence="1">Cell membrane</location>
    </subcellularLocation>
</comment>
<gene>
    <name evidence="18" type="ORF">ACFL27_16615</name>
</gene>
<evidence type="ECO:0000256" key="14">
    <source>
        <dbReference type="ARBA" id="ARBA00049902"/>
    </source>
</evidence>
<sequence>MHSINTRKVSPEDILRATKRKTGCRRIFLSISLLFFFLMTVMVGAALAYLFYQLPPLSQLEEKKPSIITTIYADSGEVIGEFFIERRILITESQISTYIRRAIIAIEDETFYRHWGVDFSGIFRAFVENIRARRIVQGGSTITQQLAKVLFLSPEKKLIRKIKEALLALQIEHHYTKDEILTLYLNQIYFGEGAYGIEAAALTYFNKSAHALTLAEAALLCGLPKAPTNYSPFKNPERALSRRNLVLDRMLNLEGKANTITSEQIEAAKKEPLKTVAAHHEKDVAAYFVEEIRRYLDQHYGTKVLYSEGLKVYTTLNLELQKKADAAVRKGIEDLDKRQGYRAFHTEEEQEKQFQRIRELEGESFVIQKGRVTKVAARSAVIMVDGAECALDKSDVSIIARYKPLPRIIKVGDLVLVKPAAVEDNSKSQKVTLYQEPAAEGALICLEVGTGNVKALVGGYNFNRSEFNRATQALRQVGSAFKPFVYLAAIDNGYNPVTIIMDEPVTYTDPQTHKKYSPQNHSRKFLGPITLTTALAKSINVAAVKLLDQIGIQTVIDYARKMGVTSVLNPYISLALGSSEVTLAEIANAYAIFPNGGVWKDMIMIRSITDREGRLLEQKVPRVREVVSADVAYLLNNMLEATVHRGTCWRAKHLNRAVACKTGTTDDCTDAWFVGFSPELVTGIWVGFDQKKSLGAYETGSRAAGPIWVDFMETALKPFPDSSFQIPAAVILIDIDPETGLRSTAQCPKSEVGAFIRGMEPTEYCWKH</sequence>
<dbReference type="InterPro" id="IPR050396">
    <property type="entry name" value="Glycosyltr_51/Transpeptidase"/>
</dbReference>
<dbReference type="NCBIfam" id="TIGR02074">
    <property type="entry name" value="PBP_1a_fam"/>
    <property type="match status" value="1"/>
</dbReference>
<evidence type="ECO:0000313" key="18">
    <source>
        <dbReference type="EMBL" id="MFC1851816.1"/>
    </source>
</evidence>
<dbReference type="EMBL" id="JBHPBY010000228">
    <property type="protein sequence ID" value="MFC1851816.1"/>
    <property type="molecule type" value="Genomic_DNA"/>
</dbReference>
<dbReference type="Proteomes" id="UP001594351">
    <property type="component" value="Unassembled WGS sequence"/>
</dbReference>